<dbReference type="AlphaFoldDB" id="Q1LBZ1"/>
<dbReference type="Proteomes" id="UP000002429">
    <property type="component" value="Plasmid megaplasmid"/>
</dbReference>
<organism evidence="3 4">
    <name type="scientific">Cupriavidus metallidurans (strain ATCC 43123 / DSM 2839 / NBRC 102507 / CH34)</name>
    <name type="common">Ralstonia metallidurans</name>
    <dbReference type="NCBI Taxonomy" id="266264"/>
    <lineage>
        <taxon>Bacteria</taxon>
        <taxon>Pseudomonadati</taxon>
        <taxon>Pseudomonadota</taxon>
        <taxon>Betaproteobacteria</taxon>
        <taxon>Burkholderiales</taxon>
        <taxon>Burkholderiaceae</taxon>
        <taxon>Cupriavidus</taxon>
    </lineage>
</organism>
<dbReference type="HOGENOM" id="CLU_2571335_0_0_4"/>
<evidence type="ECO:0000256" key="1">
    <source>
        <dbReference type="SAM" id="MobiDB-lite"/>
    </source>
</evidence>
<proteinExistence type="predicted"/>
<protein>
    <submittedName>
        <fullName evidence="3">Uncharacterized protein</fullName>
    </submittedName>
</protein>
<accession>Q1LBZ1</accession>
<reference evidence="4" key="1">
    <citation type="journal article" date="2010" name="PLoS ONE">
        <title>The complete genome sequence of Cupriavidus metallidurans strain CH34, a master survivalist in harsh and anthropogenic environments.</title>
        <authorList>
            <person name="Janssen P.J."/>
            <person name="Van Houdt R."/>
            <person name="Moors H."/>
            <person name="Monsieurs P."/>
            <person name="Morin N."/>
            <person name="Michaux A."/>
            <person name="Benotmane M.A."/>
            <person name="Leys N."/>
            <person name="Vallaeys T."/>
            <person name="Lapidus A."/>
            <person name="Monchy S."/>
            <person name="Medigue C."/>
            <person name="Taghavi S."/>
            <person name="McCorkle S."/>
            <person name="Dunn J."/>
            <person name="van der Lelie D."/>
            <person name="Mergeay M."/>
        </authorList>
    </citation>
    <scope>NUCLEOTIDE SEQUENCE [LARGE SCALE GENOMIC DNA]</scope>
    <source>
        <strain evidence="4">ATCC 43123 / DSM 2839 / NBRC 102507 / CH34</strain>
    </source>
</reference>
<dbReference type="KEGG" id="rme:Rmet_5476"/>
<geneLocation type="plasmid" evidence="3 4">
    <name>megaplasmid</name>
</geneLocation>
<keyword evidence="2" id="KW-0812">Transmembrane</keyword>
<evidence type="ECO:0000313" key="3">
    <source>
        <dbReference type="EMBL" id="ABF12335.1"/>
    </source>
</evidence>
<evidence type="ECO:0000256" key="2">
    <source>
        <dbReference type="SAM" id="Phobius"/>
    </source>
</evidence>
<keyword evidence="2" id="KW-1133">Transmembrane helix</keyword>
<evidence type="ECO:0000313" key="4">
    <source>
        <dbReference type="Proteomes" id="UP000002429"/>
    </source>
</evidence>
<feature type="transmembrane region" description="Helical" evidence="2">
    <location>
        <begin position="6"/>
        <end position="26"/>
    </location>
</feature>
<dbReference type="EMBL" id="CP000353">
    <property type="protein sequence ID" value="ABF12335.1"/>
    <property type="molecule type" value="Genomic_DNA"/>
</dbReference>
<feature type="region of interest" description="Disordered" evidence="1">
    <location>
        <begin position="45"/>
        <end position="81"/>
    </location>
</feature>
<sequence>MPMHTWTRFLVQVAIAVAMFVVTAMLSRAIYLLIVQPPEAGMEEVRDIENSKRDCTAPDSERGGSKSSDDGLVRATRCLEA</sequence>
<keyword evidence="2" id="KW-0472">Membrane</keyword>
<gene>
    <name evidence="3" type="ordered locus">Rmet_5476</name>
</gene>
<keyword evidence="3" id="KW-0614">Plasmid</keyword>
<name>Q1LBZ1_CUPMC</name>
<keyword evidence="4" id="KW-1185">Reference proteome</keyword>